<dbReference type="NCBIfam" id="TIGR02870">
    <property type="entry name" value="spore_II_D"/>
    <property type="match status" value="1"/>
</dbReference>
<protein>
    <submittedName>
        <fullName evidence="2">Amidase enhancer</fullName>
    </submittedName>
</protein>
<dbReference type="PANTHER" id="PTHR30032">
    <property type="entry name" value="N-ACETYLMURAMOYL-L-ALANINE AMIDASE-RELATED"/>
    <property type="match status" value="1"/>
</dbReference>
<dbReference type="GO" id="GO:0030288">
    <property type="term" value="C:outer membrane-bounded periplasmic space"/>
    <property type="evidence" value="ECO:0007669"/>
    <property type="project" value="TreeGrafter"/>
</dbReference>
<dbReference type="AlphaFoldDB" id="A0A1U7M3D4"/>
<name>A0A1U7M3D4_TISCR</name>
<evidence type="ECO:0000259" key="1">
    <source>
        <dbReference type="Pfam" id="PF08486"/>
    </source>
</evidence>
<dbReference type="OrthoDB" id="9794671at2"/>
<keyword evidence="3" id="KW-1185">Reference proteome</keyword>
<organism evidence="2 3">
    <name type="scientific">Tissierella creatinophila DSM 6911</name>
    <dbReference type="NCBI Taxonomy" id="1123403"/>
    <lineage>
        <taxon>Bacteria</taxon>
        <taxon>Bacillati</taxon>
        <taxon>Bacillota</taxon>
        <taxon>Tissierellia</taxon>
        <taxon>Tissierellales</taxon>
        <taxon>Tissierellaceae</taxon>
        <taxon>Tissierella</taxon>
    </lineage>
</organism>
<dbReference type="GO" id="GO:0030435">
    <property type="term" value="P:sporulation resulting in formation of a cellular spore"/>
    <property type="evidence" value="ECO:0007669"/>
    <property type="project" value="InterPro"/>
</dbReference>
<dbReference type="InterPro" id="IPR014225">
    <property type="entry name" value="Spore_II_D_firmicutes"/>
</dbReference>
<gene>
    <name evidence="2" type="primary">lytB</name>
    <name evidence="2" type="ORF">TICRE_22090</name>
</gene>
<accession>A0A1U7M3D4</accession>
<proteinExistence type="predicted"/>
<dbReference type="Proteomes" id="UP000186112">
    <property type="component" value="Unassembled WGS sequence"/>
</dbReference>
<dbReference type="Pfam" id="PF08486">
    <property type="entry name" value="SpoIID"/>
    <property type="match status" value="1"/>
</dbReference>
<sequence length="355" mass="40054">MRRFGGYLLVMLLITILIPSVIAKSVDIVSIKSVSEGKRFVKKENGNNKKDETAKSIKKASVPLKIGEKEFEYIKVYNENTKEVKEILLDEYIKGVVAAEMPARFDIEALKAQAVAARTYAINKSLRFEDGHPNHPKAPICTGVHCQAYLSLEDLQKVHGEKWVEDYWDKIGEAVNTTANLVIMYEGEIIEPLYHSTSGGMTEDSVNVFANNSPYLKAVKSPHEEEAPKFKEVKTLTKAEFVKAINSKFPKAKLKENDFLEKIKLVEKTPSGRINKLSINGIIVEGREVRDIFELNSTNFKFLYDKKVGLMEIETHGYGHGVGMSQWGANGMAKNGNTFEQILKHYYSKVEIKKM</sequence>
<dbReference type="InterPro" id="IPR013486">
    <property type="entry name" value="SpoIID/LytB"/>
</dbReference>
<dbReference type="InterPro" id="IPR013693">
    <property type="entry name" value="SpoIID/LytB_N"/>
</dbReference>
<dbReference type="EMBL" id="LTDM01000059">
    <property type="protein sequence ID" value="OLS01833.1"/>
    <property type="molecule type" value="Genomic_DNA"/>
</dbReference>
<evidence type="ECO:0000313" key="2">
    <source>
        <dbReference type="EMBL" id="OLS01833.1"/>
    </source>
</evidence>
<dbReference type="PANTHER" id="PTHR30032:SF4">
    <property type="entry name" value="AMIDASE ENHANCER"/>
    <property type="match status" value="1"/>
</dbReference>
<comment type="caution">
    <text evidence="2">The sequence shown here is derived from an EMBL/GenBank/DDBJ whole genome shotgun (WGS) entry which is preliminary data.</text>
</comment>
<reference evidence="2 3" key="1">
    <citation type="submission" date="2016-02" db="EMBL/GenBank/DDBJ databases">
        <title>Genome sequence of Tissierella creatinophila DSM 6911.</title>
        <authorList>
            <person name="Poehlein A."/>
            <person name="Daniel R."/>
        </authorList>
    </citation>
    <scope>NUCLEOTIDE SEQUENCE [LARGE SCALE GENOMIC DNA]</scope>
    <source>
        <strain evidence="2 3">DSM 6911</strain>
    </source>
</reference>
<dbReference type="RefSeq" id="WP_075728014.1">
    <property type="nucleotide sequence ID" value="NZ_LTDM01000059.1"/>
</dbReference>
<feature type="domain" description="Sporulation stage II protein D amidase enhancer LytB N-terminal" evidence="1">
    <location>
        <begin position="77"/>
        <end position="185"/>
    </location>
</feature>
<dbReference type="NCBIfam" id="TIGR02669">
    <property type="entry name" value="SpoIID_LytB"/>
    <property type="match status" value="1"/>
</dbReference>
<evidence type="ECO:0000313" key="3">
    <source>
        <dbReference type="Proteomes" id="UP000186112"/>
    </source>
</evidence>
<dbReference type="InterPro" id="IPR051922">
    <property type="entry name" value="Bact_Sporulation_Assoc"/>
</dbReference>